<feature type="domain" description="Insertion element IS402-like" evidence="2">
    <location>
        <begin position="6"/>
        <end position="76"/>
    </location>
</feature>
<dbReference type="InterPro" id="IPR025161">
    <property type="entry name" value="IS402-like_dom"/>
</dbReference>
<organism evidence="3 4">
    <name type="scientific">Streptomyces violaceorubidus</name>
    <dbReference type="NCBI Taxonomy" id="284042"/>
    <lineage>
        <taxon>Bacteria</taxon>
        <taxon>Bacillati</taxon>
        <taxon>Actinomycetota</taxon>
        <taxon>Actinomycetes</taxon>
        <taxon>Kitasatosporales</taxon>
        <taxon>Streptomycetaceae</taxon>
        <taxon>Streptomyces</taxon>
    </lineage>
</organism>
<accession>A0ABV1T699</accession>
<evidence type="ECO:0000259" key="2">
    <source>
        <dbReference type="Pfam" id="PF13340"/>
    </source>
</evidence>
<gene>
    <name evidence="3" type="ORF">ABT188_34070</name>
</gene>
<protein>
    <submittedName>
        <fullName evidence="3">IS5 family transposase</fullName>
    </submittedName>
</protein>
<feature type="domain" description="Transposase IS4-like" evidence="1">
    <location>
        <begin position="92"/>
        <end position="274"/>
    </location>
</feature>
<name>A0ABV1T699_9ACTN</name>
<dbReference type="NCBIfam" id="NF033580">
    <property type="entry name" value="transpos_IS5_3"/>
    <property type="match status" value="1"/>
</dbReference>
<sequence>MRRHELSDAEWAFVQPLLPRSERGRRRLDDRTVLNGIVWKFRTGTAWRDVPERYGSWATLHTRFRRWAKDGTFERMLQAAQARADAVGDIEWLVSVDSTIVRAHQHAAGAPKRGFRTPGLGRSRGGLTSKIHLACDGVGRPLAFTVTGGNTNDCTQFTAVMKAIRVPRLGQGRPRVRPDHVIGDKGYSSKAIRGWLRRRNIRHTIPERSDQVRNRLRRGSQGGRPPAFDKQVYKRRNVVERCFNRLKQWRGIATRYDKTAESYQAAVTLASLLMWA</sequence>
<dbReference type="InterPro" id="IPR002559">
    <property type="entry name" value="Transposase_11"/>
</dbReference>
<evidence type="ECO:0000259" key="1">
    <source>
        <dbReference type="Pfam" id="PF01609"/>
    </source>
</evidence>
<proteinExistence type="predicted"/>
<evidence type="ECO:0000313" key="4">
    <source>
        <dbReference type="Proteomes" id="UP001496720"/>
    </source>
</evidence>
<dbReference type="EMBL" id="JBEOZY010000073">
    <property type="protein sequence ID" value="MER6169510.1"/>
    <property type="molecule type" value="Genomic_DNA"/>
</dbReference>
<dbReference type="PANTHER" id="PTHR30007:SF1">
    <property type="entry name" value="BLR1914 PROTEIN"/>
    <property type="match status" value="1"/>
</dbReference>
<dbReference type="Pfam" id="PF13340">
    <property type="entry name" value="DUF4096"/>
    <property type="match status" value="1"/>
</dbReference>
<comment type="caution">
    <text evidence="3">The sequence shown here is derived from an EMBL/GenBank/DDBJ whole genome shotgun (WGS) entry which is preliminary data.</text>
</comment>
<evidence type="ECO:0000313" key="3">
    <source>
        <dbReference type="EMBL" id="MER6169510.1"/>
    </source>
</evidence>
<reference evidence="3 4" key="1">
    <citation type="submission" date="2024-06" db="EMBL/GenBank/DDBJ databases">
        <title>The Natural Products Discovery Center: Release of the First 8490 Sequenced Strains for Exploring Actinobacteria Biosynthetic Diversity.</title>
        <authorList>
            <person name="Kalkreuter E."/>
            <person name="Kautsar S.A."/>
            <person name="Yang D."/>
            <person name="Bader C.D."/>
            <person name="Teijaro C.N."/>
            <person name="Fluegel L."/>
            <person name="Davis C.M."/>
            <person name="Simpson J.R."/>
            <person name="Lauterbach L."/>
            <person name="Steele A.D."/>
            <person name="Gui C."/>
            <person name="Meng S."/>
            <person name="Li G."/>
            <person name="Viehrig K."/>
            <person name="Ye F."/>
            <person name="Su P."/>
            <person name="Kiefer A.F."/>
            <person name="Nichols A."/>
            <person name="Cepeda A.J."/>
            <person name="Yan W."/>
            <person name="Fan B."/>
            <person name="Jiang Y."/>
            <person name="Adhikari A."/>
            <person name="Zheng C.-J."/>
            <person name="Schuster L."/>
            <person name="Cowan T.M."/>
            <person name="Smanski M.J."/>
            <person name="Chevrette M.G."/>
            <person name="De Carvalho L.P.S."/>
            <person name="Shen B."/>
        </authorList>
    </citation>
    <scope>NUCLEOTIDE SEQUENCE [LARGE SCALE GENOMIC DNA]</scope>
    <source>
        <strain evidence="3 4">NPDC001615</strain>
    </source>
</reference>
<dbReference type="PANTHER" id="PTHR30007">
    <property type="entry name" value="PHP DOMAIN PROTEIN"/>
    <property type="match status" value="1"/>
</dbReference>
<dbReference type="Pfam" id="PF01609">
    <property type="entry name" value="DDE_Tnp_1"/>
    <property type="match status" value="1"/>
</dbReference>
<dbReference type="Proteomes" id="UP001496720">
    <property type="component" value="Unassembled WGS sequence"/>
</dbReference>
<keyword evidence="4" id="KW-1185">Reference proteome</keyword>